<evidence type="ECO:0000313" key="6">
    <source>
        <dbReference type="EMBL" id="CAJ1379059.1"/>
    </source>
</evidence>
<feature type="compositionally biased region" description="Basic residues" evidence="4">
    <location>
        <begin position="112"/>
        <end position="121"/>
    </location>
</feature>
<keyword evidence="2" id="KW-0547">Nucleotide-binding</keyword>
<reference evidence="6" key="1">
    <citation type="submission" date="2023-08" db="EMBL/GenBank/DDBJ databases">
        <authorList>
            <person name="Chen Y."/>
            <person name="Shah S."/>
            <person name="Dougan E. K."/>
            <person name="Thang M."/>
            <person name="Chan C."/>
        </authorList>
    </citation>
    <scope>NUCLEOTIDE SEQUENCE</scope>
</reference>
<proteinExistence type="predicted"/>
<accession>A0AA36I2S8</accession>
<dbReference type="Pfam" id="PF00005">
    <property type="entry name" value="ABC_tran"/>
    <property type="match status" value="2"/>
</dbReference>
<sequence>MPASEREVTVLLQQLVPHAEETVIDYLCTALLESSSQDEVRECCEGWLEEEPGLQRLCEALGLTGEAKKAEKTATPLPSLGYPVQPLQMQAALPEEDREEEQQTVPEGSAKAKPKTRPKKAKEKDAQKKDDVGKPSDAPVEVRARVSRFHREAVEDEITSAVAEVDIHDLCISVAGRDLLKDAHLKLSPGQRYGFVGRNGSGKSTLFRSMAAGRIPGYPPNCVTLLVDQEDVGDDRRAVDTVVSAHKELSDLLEEEASLELGEGSVVDAVKAMRAHVHLMAKRALFKAAMYESKLSGLRGKAAREALLEAEHAEKRAAEALQADVSEEATPEVQAQVAALLADVRNRLHALGADAMKGQAEAVLKGLGFSAADLQRPTRLLSGGWRMRVALAKALQAKPNVLLLDEPTNHLDWQAILWLERYLVSEELSEVALVVVSHDRDFLDKVSTMTLRLWEMKLQVHSGNYSTFEEAHEKDQQHRAELAQRQQEKQDKVEKQIKEMEQRGRKTNNDNLLKAVASRRTKLGLDDKPWSFNRVGLERADGHKFKFSYATHLAAMEQTALEAKEQAVRLKLKAAAPLGFEAALLQCREVVIGYDKSSPLVRKFDLDVRAKSRIGVLGVNGSGKTTLLRTLVGELQSLAGEVYQQPRVVVGFFNQHQADDLPVNATPLESLCDRHPNLQEHEVRAHLGSFGLGRLAVQPIRCLSGGERSRVALAAATLRPPHVLILDEPTNHLDLQTVEALGNALKEFEGSVVVTSHDRRLLREVCTDFVSVKDKQLVKVTLDSFVRSVR</sequence>
<feature type="domain" description="ABC transporter" evidence="5">
    <location>
        <begin position="585"/>
        <end position="790"/>
    </location>
</feature>
<feature type="region of interest" description="Disordered" evidence="4">
    <location>
        <begin position="468"/>
        <end position="491"/>
    </location>
</feature>
<dbReference type="GO" id="GO:0005524">
    <property type="term" value="F:ATP binding"/>
    <property type="evidence" value="ECO:0007669"/>
    <property type="project" value="UniProtKB-KW"/>
</dbReference>
<dbReference type="PANTHER" id="PTHR19211:SF14">
    <property type="entry name" value="ATP-BINDING CASSETTE SUB-FAMILY F MEMBER 1"/>
    <property type="match status" value="1"/>
</dbReference>
<dbReference type="InterPro" id="IPR017871">
    <property type="entry name" value="ABC_transporter-like_CS"/>
</dbReference>
<keyword evidence="1" id="KW-0677">Repeat</keyword>
<dbReference type="PROSITE" id="PS50893">
    <property type="entry name" value="ABC_TRANSPORTER_2"/>
    <property type="match status" value="2"/>
</dbReference>
<dbReference type="AlphaFoldDB" id="A0AA36I2S8"/>
<name>A0AA36I2S8_9DINO</name>
<dbReference type="InterPro" id="IPR003593">
    <property type="entry name" value="AAA+_ATPase"/>
</dbReference>
<feature type="compositionally biased region" description="Basic and acidic residues" evidence="4">
    <location>
        <begin position="122"/>
        <end position="139"/>
    </location>
</feature>
<feature type="region of interest" description="Disordered" evidence="4">
    <location>
        <begin position="92"/>
        <end position="139"/>
    </location>
</feature>
<evidence type="ECO:0000256" key="3">
    <source>
        <dbReference type="ARBA" id="ARBA00022840"/>
    </source>
</evidence>
<keyword evidence="3" id="KW-0067">ATP-binding</keyword>
<evidence type="ECO:0000256" key="2">
    <source>
        <dbReference type="ARBA" id="ARBA00022741"/>
    </source>
</evidence>
<organism evidence="6 7">
    <name type="scientific">Effrenium voratum</name>
    <dbReference type="NCBI Taxonomy" id="2562239"/>
    <lineage>
        <taxon>Eukaryota</taxon>
        <taxon>Sar</taxon>
        <taxon>Alveolata</taxon>
        <taxon>Dinophyceae</taxon>
        <taxon>Suessiales</taxon>
        <taxon>Symbiodiniaceae</taxon>
        <taxon>Effrenium</taxon>
    </lineage>
</organism>
<dbReference type="InterPro" id="IPR050611">
    <property type="entry name" value="ABCF"/>
</dbReference>
<comment type="caution">
    <text evidence="6">The sequence shown here is derived from an EMBL/GenBank/DDBJ whole genome shotgun (WGS) entry which is preliminary data.</text>
</comment>
<feature type="compositionally biased region" description="Basic and acidic residues" evidence="4">
    <location>
        <begin position="469"/>
        <end position="491"/>
    </location>
</feature>
<dbReference type="InterPro" id="IPR003439">
    <property type="entry name" value="ABC_transporter-like_ATP-bd"/>
</dbReference>
<feature type="domain" description="ABC transporter" evidence="5">
    <location>
        <begin position="165"/>
        <end position="480"/>
    </location>
</feature>
<dbReference type="InterPro" id="IPR027417">
    <property type="entry name" value="P-loop_NTPase"/>
</dbReference>
<dbReference type="GO" id="GO:0016887">
    <property type="term" value="F:ATP hydrolysis activity"/>
    <property type="evidence" value="ECO:0007669"/>
    <property type="project" value="InterPro"/>
</dbReference>
<dbReference type="SMART" id="SM00382">
    <property type="entry name" value="AAA"/>
    <property type="match status" value="2"/>
</dbReference>
<dbReference type="Proteomes" id="UP001178507">
    <property type="component" value="Unassembled WGS sequence"/>
</dbReference>
<dbReference type="EMBL" id="CAUJNA010000592">
    <property type="protein sequence ID" value="CAJ1379059.1"/>
    <property type="molecule type" value="Genomic_DNA"/>
</dbReference>
<evidence type="ECO:0000256" key="1">
    <source>
        <dbReference type="ARBA" id="ARBA00022737"/>
    </source>
</evidence>
<keyword evidence="7" id="KW-1185">Reference proteome</keyword>
<gene>
    <name evidence="6" type="ORF">EVOR1521_LOCUS7417</name>
</gene>
<evidence type="ECO:0000256" key="4">
    <source>
        <dbReference type="SAM" id="MobiDB-lite"/>
    </source>
</evidence>
<dbReference type="CDD" id="cd03221">
    <property type="entry name" value="ABCF_EF-3"/>
    <property type="match status" value="1"/>
</dbReference>
<evidence type="ECO:0000313" key="7">
    <source>
        <dbReference type="Proteomes" id="UP001178507"/>
    </source>
</evidence>
<dbReference type="SUPFAM" id="SSF52540">
    <property type="entry name" value="P-loop containing nucleoside triphosphate hydrolases"/>
    <property type="match status" value="2"/>
</dbReference>
<protein>
    <recommendedName>
        <fullName evidence="5">ABC transporter domain-containing protein</fullName>
    </recommendedName>
</protein>
<dbReference type="PANTHER" id="PTHR19211">
    <property type="entry name" value="ATP-BINDING TRANSPORT PROTEIN-RELATED"/>
    <property type="match status" value="1"/>
</dbReference>
<dbReference type="PROSITE" id="PS00211">
    <property type="entry name" value="ABC_TRANSPORTER_1"/>
    <property type="match status" value="2"/>
</dbReference>
<evidence type="ECO:0000259" key="5">
    <source>
        <dbReference type="PROSITE" id="PS50893"/>
    </source>
</evidence>
<dbReference type="Gene3D" id="3.40.50.300">
    <property type="entry name" value="P-loop containing nucleotide triphosphate hydrolases"/>
    <property type="match status" value="2"/>
</dbReference>